<keyword evidence="10 14" id="KW-1133">Transmembrane helix</keyword>
<dbReference type="PRINTS" id="PR00303">
    <property type="entry name" value="SECYTRNLCASE"/>
</dbReference>
<feature type="binding site" evidence="13">
    <location>
        <position position="310"/>
    </location>
    <ligand>
        <name>substrate</name>
    </ligand>
</feature>
<dbReference type="GO" id="GO:0070006">
    <property type="term" value="F:metalloaminopeptidase activity"/>
    <property type="evidence" value="ECO:0007669"/>
    <property type="project" value="UniProtKB-UniRule"/>
</dbReference>
<dbReference type="SUPFAM" id="SSF103491">
    <property type="entry name" value="Preprotein translocase SecY subunit"/>
    <property type="match status" value="1"/>
</dbReference>
<feature type="transmembrane region" description="Helical" evidence="14">
    <location>
        <begin position="71"/>
        <end position="95"/>
    </location>
</feature>
<feature type="binding site" evidence="13">
    <location>
        <position position="434"/>
    </location>
    <ligand>
        <name>a divalent metal cation</name>
        <dbReference type="ChEBI" id="CHEBI:60240"/>
        <label>2</label>
        <note>catalytic</note>
    </ligand>
</feature>
<evidence type="ECO:0000256" key="12">
    <source>
        <dbReference type="ARBA" id="ARBA00023136"/>
    </source>
</evidence>
<dbReference type="PANTHER" id="PTHR43330:SF27">
    <property type="entry name" value="METHIONINE AMINOPEPTIDASE"/>
    <property type="match status" value="1"/>
</dbReference>
<evidence type="ECO:0000256" key="11">
    <source>
        <dbReference type="ARBA" id="ARBA00023010"/>
    </source>
</evidence>
<dbReference type="HAMAP" id="MF_01465">
    <property type="entry name" value="SecY"/>
    <property type="match status" value="1"/>
</dbReference>
<evidence type="ECO:0000256" key="10">
    <source>
        <dbReference type="ARBA" id="ARBA00022989"/>
    </source>
</evidence>
<keyword evidence="5 13" id="KW-0645">Protease</keyword>
<evidence type="ECO:0000256" key="2">
    <source>
        <dbReference type="ARBA" id="ARBA00005751"/>
    </source>
</evidence>
<feature type="domain" description="Peptidase M24" evidence="15">
    <location>
        <begin position="263"/>
        <end position="471"/>
    </location>
</feature>
<accession>A0AAD5PLB5</accession>
<comment type="cofactor">
    <cofactor evidence="13">
        <name>Co(2+)</name>
        <dbReference type="ChEBI" id="CHEBI:48828"/>
    </cofactor>
    <cofactor evidence="13">
        <name>Zn(2+)</name>
        <dbReference type="ChEBI" id="CHEBI:29105"/>
    </cofactor>
    <cofactor evidence="13">
        <name>Mn(2+)</name>
        <dbReference type="ChEBI" id="CHEBI:29035"/>
    </cofactor>
    <cofactor evidence="13">
        <name>Fe(2+)</name>
        <dbReference type="ChEBI" id="CHEBI:29033"/>
    </cofactor>
    <text evidence="13">Binds 2 divalent metal cations per subunit. Has a high-affinity and a low affinity metal-binding site. The true nature of the physiological cofactor is under debate. The enzyme is active with cobalt, zinc, manganese or divalent iron ions. Most likely, methionine aminopeptidases function as mononuclear Fe(2+)-metalloproteases under physiological conditions, and the catalytically relevant metal-binding site has been assigned to the histidine-containing high-affinity site.</text>
</comment>
<dbReference type="InterPro" id="IPR036005">
    <property type="entry name" value="Creatinase/aminopeptidase-like"/>
</dbReference>
<feature type="binding site" evidence="13">
    <location>
        <position position="327"/>
    </location>
    <ligand>
        <name>a divalent metal cation</name>
        <dbReference type="ChEBI" id="CHEBI:60240"/>
        <label>1</label>
    </ligand>
</feature>
<dbReference type="GO" id="GO:0006508">
    <property type="term" value="P:proteolysis"/>
    <property type="evidence" value="ECO:0007669"/>
    <property type="project" value="UniProtKB-KW"/>
</dbReference>
<dbReference type="InterPro" id="IPR002467">
    <property type="entry name" value="Pept_M24A_MAP1"/>
</dbReference>
<comment type="subcellular location">
    <subcellularLocation>
        <location evidence="1">Membrane</location>
        <topology evidence="1">Multi-pass membrane protein</topology>
    </subcellularLocation>
</comment>
<keyword evidence="17" id="KW-1185">Reference proteome</keyword>
<feature type="binding site" evidence="13">
    <location>
        <position position="408"/>
    </location>
    <ligand>
        <name>substrate</name>
    </ligand>
</feature>
<name>A0AAD5PLB5_9CRUS</name>
<evidence type="ECO:0000256" key="6">
    <source>
        <dbReference type="ARBA" id="ARBA00022692"/>
    </source>
</evidence>
<keyword evidence="12 14" id="KW-0472">Membrane</keyword>
<dbReference type="InterPro" id="IPR002208">
    <property type="entry name" value="SecY/SEC61-alpha"/>
</dbReference>
<dbReference type="HAMAP" id="MF_01974">
    <property type="entry name" value="MetAP_1"/>
    <property type="match status" value="1"/>
</dbReference>
<gene>
    <name evidence="16" type="ORF">GHT06_003649</name>
</gene>
<dbReference type="Proteomes" id="UP000820818">
    <property type="component" value="Unassembled WGS sequence"/>
</dbReference>
<comment type="caution">
    <text evidence="16">The sequence shown here is derived from an EMBL/GenBank/DDBJ whole genome shotgun (WGS) entry which is preliminary data.</text>
</comment>
<dbReference type="PANTHER" id="PTHR43330">
    <property type="entry name" value="METHIONINE AMINOPEPTIDASE"/>
    <property type="match status" value="1"/>
</dbReference>
<dbReference type="GO" id="GO:0016020">
    <property type="term" value="C:membrane"/>
    <property type="evidence" value="ECO:0007669"/>
    <property type="project" value="UniProtKB-SubCell"/>
</dbReference>
<keyword evidence="9" id="KW-0653">Protein transport</keyword>
<dbReference type="Pfam" id="PF00557">
    <property type="entry name" value="Peptidase_M24"/>
    <property type="match status" value="1"/>
</dbReference>
<evidence type="ECO:0000259" key="15">
    <source>
        <dbReference type="Pfam" id="PF00557"/>
    </source>
</evidence>
<dbReference type="GO" id="GO:0005829">
    <property type="term" value="C:cytosol"/>
    <property type="evidence" value="ECO:0007669"/>
    <property type="project" value="TreeGrafter"/>
</dbReference>
<feature type="transmembrane region" description="Helical" evidence="14">
    <location>
        <begin position="180"/>
        <end position="205"/>
    </location>
</feature>
<keyword evidence="11" id="KW-0811">Translocation</keyword>
<evidence type="ECO:0000313" key="17">
    <source>
        <dbReference type="Proteomes" id="UP000820818"/>
    </source>
</evidence>
<keyword evidence="6 14" id="KW-0812">Transmembrane</keyword>
<dbReference type="CDD" id="cd01086">
    <property type="entry name" value="MetAP1"/>
    <property type="match status" value="1"/>
</dbReference>
<feature type="binding site" evidence="13">
    <location>
        <position position="401"/>
    </location>
    <ligand>
        <name>a divalent metal cation</name>
        <dbReference type="ChEBI" id="CHEBI:60240"/>
        <label>2</label>
        <note>catalytic</note>
    </ligand>
</feature>
<feature type="binding site" evidence="13">
    <location>
        <position position="338"/>
    </location>
    <ligand>
        <name>a divalent metal cation</name>
        <dbReference type="ChEBI" id="CHEBI:60240"/>
        <label>1</label>
    </ligand>
</feature>
<comment type="catalytic activity">
    <reaction evidence="13">
        <text>Release of N-terminal amino acids, preferentially methionine, from peptides and arylamides.</text>
        <dbReference type="EC" id="3.4.11.18"/>
    </reaction>
</comment>
<dbReference type="AlphaFoldDB" id="A0AAD5PLB5"/>
<comment type="similarity">
    <text evidence="13">Belongs to the peptidase M24A family. Methionine aminopeptidase type 1 subfamily.</text>
</comment>
<keyword evidence="8 13" id="KW-0378">Hydrolase</keyword>
<feature type="binding site" evidence="13">
    <location>
        <position position="338"/>
    </location>
    <ligand>
        <name>a divalent metal cation</name>
        <dbReference type="ChEBI" id="CHEBI:60240"/>
        <label>2</label>
        <note>catalytic</note>
    </ligand>
</feature>
<evidence type="ECO:0000256" key="14">
    <source>
        <dbReference type="SAM" id="Phobius"/>
    </source>
</evidence>
<dbReference type="Gene3D" id="3.90.230.10">
    <property type="entry name" value="Creatinase/methionine aminopeptidase superfamily"/>
    <property type="match status" value="1"/>
</dbReference>
<dbReference type="GO" id="GO:0015031">
    <property type="term" value="P:protein transport"/>
    <property type="evidence" value="ECO:0007669"/>
    <property type="project" value="UniProtKB-KW"/>
</dbReference>
<evidence type="ECO:0000256" key="5">
    <source>
        <dbReference type="ARBA" id="ARBA00022670"/>
    </source>
</evidence>
<dbReference type="InterPro" id="IPR026593">
    <property type="entry name" value="SecY"/>
</dbReference>
<evidence type="ECO:0000256" key="13">
    <source>
        <dbReference type="HAMAP-Rule" id="MF_03174"/>
    </source>
</evidence>
<dbReference type="GO" id="GO:0004239">
    <property type="term" value="F:initiator methionyl aminopeptidase activity"/>
    <property type="evidence" value="ECO:0007669"/>
    <property type="project" value="UniProtKB-UniRule"/>
</dbReference>
<dbReference type="InterPro" id="IPR023201">
    <property type="entry name" value="SecY_dom_sf"/>
</dbReference>
<keyword evidence="7 13" id="KW-0479">Metal-binding</keyword>
<evidence type="ECO:0000256" key="4">
    <source>
        <dbReference type="ARBA" id="ARBA00022448"/>
    </source>
</evidence>
<keyword evidence="4" id="KW-0813">Transport</keyword>
<dbReference type="InterPro" id="IPR030659">
    <property type="entry name" value="SecY_CS"/>
</dbReference>
<feature type="transmembrane region" description="Helical" evidence="14">
    <location>
        <begin position="115"/>
        <end position="134"/>
    </location>
</feature>
<evidence type="ECO:0000256" key="1">
    <source>
        <dbReference type="ARBA" id="ARBA00004141"/>
    </source>
</evidence>
<protein>
    <recommendedName>
        <fullName evidence="15">Peptidase M24 domain-containing protein</fullName>
    </recommendedName>
</protein>
<dbReference type="Gene3D" id="1.10.3370.10">
    <property type="entry name" value="SecY subunit domain"/>
    <property type="match status" value="2"/>
</dbReference>
<feature type="transmembrane region" description="Helical" evidence="14">
    <location>
        <begin position="21"/>
        <end position="39"/>
    </location>
</feature>
<dbReference type="SUPFAM" id="SSF55920">
    <property type="entry name" value="Creatinase/aminopeptidase"/>
    <property type="match status" value="1"/>
</dbReference>
<dbReference type="NCBIfam" id="TIGR00500">
    <property type="entry name" value="met_pdase_I"/>
    <property type="match status" value="1"/>
</dbReference>
<feature type="transmembrane region" description="Helical" evidence="14">
    <location>
        <begin position="225"/>
        <end position="245"/>
    </location>
</feature>
<proteinExistence type="inferred from homology"/>
<reference evidence="16" key="1">
    <citation type="submission" date="2022-05" db="EMBL/GenBank/DDBJ databases">
        <title>A multi-omics perspective on studying reproductive biology in Daphnia sinensis.</title>
        <authorList>
            <person name="Jia J."/>
        </authorList>
    </citation>
    <scope>NUCLEOTIDE SEQUENCE</scope>
    <source>
        <strain evidence="16">WSL</strain>
    </source>
</reference>
<organism evidence="16 17">
    <name type="scientific">Daphnia sinensis</name>
    <dbReference type="NCBI Taxonomy" id="1820382"/>
    <lineage>
        <taxon>Eukaryota</taxon>
        <taxon>Metazoa</taxon>
        <taxon>Ecdysozoa</taxon>
        <taxon>Arthropoda</taxon>
        <taxon>Crustacea</taxon>
        <taxon>Branchiopoda</taxon>
        <taxon>Diplostraca</taxon>
        <taxon>Cladocera</taxon>
        <taxon>Anomopoda</taxon>
        <taxon>Daphniidae</taxon>
        <taxon>Daphnia</taxon>
        <taxon>Daphnia similis group</taxon>
    </lineage>
</organism>
<evidence type="ECO:0000313" key="16">
    <source>
        <dbReference type="EMBL" id="KAI9550472.1"/>
    </source>
</evidence>
<evidence type="ECO:0000256" key="7">
    <source>
        <dbReference type="ARBA" id="ARBA00022723"/>
    </source>
</evidence>
<dbReference type="InterPro" id="IPR000994">
    <property type="entry name" value="Pept_M24"/>
</dbReference>
<dbReference type="GO" id="GO:0046872">
    <property type="term" value="F:metal ion binding"/>
    <property type="evidence" value="ECO:0007669"/>
    <property type="project" value="UniProtKB-UniRule"/>
</dbReference>
<sequence length="492" mass="54029">MKKLFTTLSNIWKIEDLRARILFTLLCLLIYRIGSFIVLPGVDSASLDDAQAKEGLLGLLNMFAGGSFSRASIFALGVMPYISASIVVQLLGIAVPYFQKLQKEGESGRKKINQVTRYLTIIITALQAIGYVRSQISPDALVMFTILIVQGVRKIPVQYAKKIVGAKQYGGVRQYIPLKVNAAGVMPIIFAQAIMFIPTTISSFFPSMQSSFLAAFSDYTSLTYNLTFAFMIIAFTFFYTAITVNPVQMSDDMKKNGGFVPGVKPGKTTGDYIDALAEEFIRDNGGIPAFLNYHGFPYSLCISLNDQVVHGFPSEYEIRDGDIVSVDCGVILNEFFGDSAYTFPIGNVDTETLKLLEVTKECLNRGIEKAVVGMRVGDVGFAVQEHAEKNGFGVVKELVGHGVGVKLHEKPEVPNYGKRGSGIKLEEGMVIAIEPMINAGKAGVKFWEDGWTVSTVDQKVSAHYEHTVAIKKGKADVLSTFEYIEQVLQQKD</sequence>
<dbReference type="Pfam" id="PF00344">
    <property type="entry name" value="SecY"/>
    <property type="match status" value="1"/>
</dbReference>
<dbReference type="EMBL" id="WJBH02000147">
    <property type="protein sequence ID" value="KAI9550472.1"/>
    <property type="molecule type" value="Genomic_DNA"/>
</dbReference>
<evidence type="ECO:0000256" key="3">
    <source>
        <dbReference type="ARBA" id="ARBA00022438"/>
    </source>
</evidence>
<evidence type="ECO:0000256" key="9">
    <source>
        <dbReference type="ARBA" id="ARBA00022927"/>
    </source>
</evidence>
<feature type="binding site" evidence="13">
    <location>
        <position position="465"/>
    </location>
    <ligand>
        <name>a divalent metal cation</name>
        <dbReference type="ChEBI" id="CHEBI:60240"/>
        <label>2</label>
        <note>catalytic</note>
    </ligand>
</feature>
<evidence type="ECO:0000256" key="8">
    <source>
        <dbReference type="ARBA" id="ARBA00022801"/>
    </source>
</evidence>
<feature type="binding site" evidence="13">
    <location>
        <position position="465"/>
    </location>
    <ligand>
        <name>a divalent metal cation</name>
        <dbReference type="ChEBI" id="CHEBI:60240"/>
        <label>1</label>
    </ligand>
</feature>
<comment type="similarity">
    <text evidence="2">Belongs to the SecY/SEC61-alpha family.</text>
</comment>
<keyword evidence="3 13" id="KW-0031">Aminopeptidase</keyword>
<dbReference type="PROSITE" id="PS00755">
    <property type="entry name" value="SECY_1"/>
    <property type="match status" value="1"/>
</dbReference>